<keyword evidence="8" id="KW-0812">Transmembrane</keyword>
<evidence type="ECO:0000313" key="10">
    <source>
        <dbReference type="Proteomes" id="UP000034883"/>
    </source>
</evidence>
<organism evidence="9 10">
    <name type="scientific">Sandaracinus amylolyticus</name>
    <dbReference type="NCBI Taxonomy" id="927083"/>
    <lineage>
        <taxon>Bacteria</taxon>
        <taxon>Pseudomonadati</taxon>
        <taxon>Myxococcota</taxon>
        <taxon>Polyangia</taxon>
        <taxon>Polyangiales</taxon>
        <taxon>Sandaracinaceae</taxon>
        <taxon>Sandaracinus</taxon>
    </lineage>
</organism>
<dbReference type="STRING" id="927083.DB32_002458"/>
<sequence length="201" mass="22155">MQWIAPHLVVTARQLPTPVRLHWSLLPGLAFFGHGTLGGALGFFVLLLAHELGHAFLVRKRGLYAVSIDLHWMGGECRYAAGWGTPLDHAIIAWGGVVAQGLLLAATFALVRVLEPHGGFVGDLARALLVSNLLLIVLNLVPVPPLDGAKAWSLFPLLLARRRRRVLELRHDALHRELAAIERRKARARDEDEDDDDGILH</sequence>
<evidence type="ECO:0000256" key="3">
    <source>
        <dbReference type="ARBA" id="ARBA00022670"/>
    </source>
</evidence>
<keyword evidence="3" id="KW-0645">Protease</keyword>
<feature type="transmembrane region" description="Helical" evidence="8">
    <location>
        <begin position="133"/>
        <end position="160"/>
    </location>
</feature>
<evidence type="ECO:0000256" key="5">
    <source>
        <dbReference type="ARBA" id="ARBA00022833"/>
    </source>
</evidence>
<evidence type="ECO:0000256" key="7">
    <source>
        <dbReference type="SAM" id="Coils"/>
    </source>
</evidence>
<comment type="cofactor">
    <cofactor evidence="1">
        <name>Zn(2+)</name>
        <dbReference type="ChEBI" id="CHEBI:29105"/>
    </cofactor>
</comment>
<accession>A0A0F6SEJ6</accession>
<dbReference type="EMBL" id="CP011125">
    <property type="protein sequence ID" value="AKF05309.1"/>
    <property type="molecule type" value="Genomic_DNA"/>
</dbReference>
<feature type="transmembrane region" description="Helical" evidence="8">
    <location>
        <begin position="91"/>
        <end position="113"/>
    </location>
</feature>
<evidence type="ECO:0000256" key="2">
    <source>
        <dbReference type="ARBA" id="ARBA00007931"/>
    </source>
</evidence>
<feature type="transmembrane region" description="Helical" evidence="8">
    <location>
        <begin position="25"/>
        <end position="49"/>
    </location>
</feature>
<evidence type="ECO:0008006" key="11">
    <source>
        <dbReference type="Google" id="ProtNLM"/>
    </source>
</evidence>
<dbReference type="AlphaFoldDB" id="A0A0F6SEJ6"/>
<protein>
    <recommendedName>
        <fullName evidence="11">Peptidase M50 domain-containing protein</fullName>
    </recommendedName>
</protein>
<dbReference type="GO" id="GO:0006508">
    <property type="term" value="P:proteolysis"/>
    <property type="evidence" value="ECO:0007669"/>
    <property type="project" value="UniProtKB-KW"/>
</dbReference>
<name>A0A0F6SEJ6_9BACT</name>
<keyword evidence="6" id="KW-0482">Metalloprotease</keyword>
<comment type="similarity">
    <text evidence="2">Belongs to the peptidase M50B family.</text>
</comment>
<proteinExistence type="inferred from homology"/>
<evidence type="ECO:0000256" key="6">
    <source>
        <dbReference type="ARBA" id="ARBA00023049"/>
    </source>
</evidence>
<keyword evidence="4" id="KW-0378">Hydrolase</keyword>
<keyword evidence="8" id="KW-0472">Membrane</keyword>
<evidence type="ECO:0000313" key="9">
    <source>
        <dbReference type="EMBL" id="AKF05309.1"/>
    </source>
</evidence>
<keyword evidence="8" id="KW-1133">Transmembrane helix</keyword>
<dbReference type="PANTHER" id="PTHR39188:SF3">
    <property type="entry name" value="STAGE IV SPORULATION PROTEIN FB"/>
    <property type="match status" value="1"/>
</dbReference>
<keyword evidence="7" id="KW-0175">Coiled coil</keyword>
<evidence type="ECO:0000256" key="4">
    <source>
        <dbReference type="ARBA" id="ARBA00022801"/>
    </source>
</evidence>
<feature type="coiled-coil region" evidence="7">
    <location>
        <begin position="164"/>
        <end position="191"/>
    </location>
</feature>
<dbReference type="Proteomes" id="UP000034883">
    <property type="component" value="Chromosome"/>
</dbReference>
<keyword evidence="10" id="KW-1185">Reference proteome</keyword>
<dbReference type="PANTHER" id="PTHR39188">
    <property type="entry name" value="MEMBRANE-ASSOCIATED ZINC METALLOPROTEASE M50B"/>
    <property type="match status" value="1"/>
</dbReference>
<evidence type="ECO:0000256" key="8">
    <source>
        <dbReference type="SAM" id="Phobius"/>
    </source>
</evidence>
<evidence type="ECO:0000256" key="1">
    <source>
        <dbReference type="ARBA" id="ARBA00001947"/>
    </source>
</evidence>
<keyword evidence="5" id="KW-0862">Zinc</keyword>
<gene>
    <name evidence="9" type="ORF">DB32_002458</name>
</gene>
<dbReference type="KEGG" id="samy:DB32_002458"/>
<dbReference type="GO" id="GO:0008237">
    <property type="term" value="F:metallopeptidase activity"/>
    <property type="evidence" value="ECO:0007669"/>
    <property type="project" value="UniProtKB-KW"/>
</dbReference>
<reference evidence="9 10" key="1">
    <citation type="submission" date="2015-03" db="EMBL/GenBank/DDBJ databases">
        <title>Genome assembly of Sandaracinus amylolyticus DSM 53668.</title>
        <authorList>
            <person name="Sharma G."/>
            <person name="Subramanian S."/>
        </authorList>
    </citation>
    <scope>NUCLEOTIDE SEQUENCE [LARGE SCALE GENOMIC DNA]</scope>
    <source>
        <strain evidence="9 10">DSM 53668</strain>
    </source>
</reference>